<protein>
    <submittedName>
        <fullName evidence="1">Uncharacterized protein</fullName>
    </submittedName>
</protein>
<evidence type="ECO:0000313" key="1">
    <source>
        <dbReference type="EMBL" id="KAJ8431066.1"/>
    </source>
</evidence>
<keyword evidence="2" id="KW-1185">Reference proteome</keyword>
<name>A0A9Q1JTS9_9CARY</name>
<comment type="caution">
    <text evidence="1">The sequence shown here is derived from an EMBL/GenBank/DDBJ whole genome shotgun (WGS) entry which is preliminary data.</text>
</comment>
<evidence type="ECO:0000313" key="2">
    <source>
        <dbReference type="Proteomes" id="UP001153076"/>
    </source>
</evidence>
<dbReference type="Proteomes" id="UP001153076">
    <property type="component" value="Unassembled WGS sequence"/>
</dbReference>
<dbReference type="EMBL" id="JAKOGI010000725">
    <property type="protein sequence ID" value="KAJ8431066.1"/>
    <property type="molecule type" value="Genomic_DNA"/>
</dbReference>
<accession>A0A9Q1JTS9</accession>
<organism evidence="1 2">
    <name type="scientific">Carnegiea gigantea</name>
    <dbReference type="NCBI Taxonomy" id="171969"/>
    <lineage>
        <taxon>Eukaryota</taxon>
        <taxon>Viridiplantae</taxon>
        <taxon>Streptophyta</taxon>
        <taxon>Embryophyta</taxon>
        <taxon>Tracheophyta</taxon>
        <taxon>Spermatophyta</taxon>
        <taxon>Magnoliopsida</taxon>
        <taxon>eudicotyledons</taxon>
        <taxon>Gunneridae</taxon>
        <taxon>Pentapetalae</taxon>
        <taxon>Caryophyllales</taxon>
        <taxon>Cactineae</taxon>
        <taxon>Cactaceae</taxon>
        <taxon>Cactoideae</taxon>
        <taxon>Echinocereeae</taxon>
        <taxon>Carnegiea</taxon>
    </lineage>
</organism>
<sequence>MAFPRSLDTKAMGEDIIRHFAWDRRRVAFPLSSLPKDFQALCPSFELAVAKEAAEYYELPELPQSLLGVLSMAFPCSLDTKAMGEYVICHFAWDCRAVAFPLSPLPKDFQPPCLSFELSVTEEAAKYYKLLELSQVIFYAMLLNEAKRLGLSHGRALRSLESALIELRWSTFEPWVWLYADRIFKARFHPKGNGRAFEKVLCLALEESFASASSPSRRFSRPLISRFLLPEAEGATTNFELPEMVQVTFYAMLLNEAVKLGVASGFMAQGLKSALVGLRWLSFEVWMGYVDHKLREAQLRRQAIAVEVRDPLDGQEESSR</sequence>
<reference evidence="1" key="1">
    <citation type="submission" date="2022-04" db="EMBL/GenBank/DDBJ databases">
        <title>Carnegiea gigantea Genome sequencing and assembly v2.</title>
        <authorList>
            <person name="Copetti D."/>
            <person name="Sanderson M.J."/>
            <person name="Burquez A."/>
            <person name="Wojciechowski M.F."/>
        </authorList>
    </citation>
    <scope>NUCLEOTIDE SEQUENCE</scope>
    <source>
        <strain evidence="1">SGP5-SGP5p</strain>
        <tissue evidence="1">Aerial part</tissue>
    </source>
</reference>
<proteinExistence type="predicted"/>
<gene>
    <name evidence="1" type="ORF">Cgig2_017062</name>
</gene>
<dbReference type="AlphaFoldDB" id="A0A9Q1JTS9"/>